<accession>A0A086SZM7</accession>
<keyword evidence="1" id="KW-0732">Signal</keyword>
<evidence type="ECO:0000256" key="1">
    <source>
        <dbReference type="SAM" id="SignalP"/>
    </source>
</evidence>
<feature type="chain" id="PRO_5001815196" evidence="1">
    <location>
        <begin position="20"/>
        <end position="278"/>
    </location>
</feature>
<dbReference type="EMBL" id="JPKY01000091">
    <property type="protein sequence ID" value="KFH42559.1"/>
    <property type="molecule type" value="Genomic_DNA"/>
</dbReference>
<organism evidence="2 3">
    <name type="scientific">Hapsidospora chrysogenum (strain ATCC 11550 / CBS 779.69 / DSM 880 / IAM 14645 / JCM 23072 / IMI 49137)</name>
    <name type="common">Acremonium chrysogenum</name>
    <dbReference type="NCBI Taxonomy" id="857340"/>
    <lineage>
        <taxon>Eukaryota</taxon>
        <taxon>Fungi</taxon>
        <taxon>Dikarya</taxon>
        <taxon>Ascomycota</taxon>
        <taxon>Pezizomycotina</taxon>
        <taxon>Sordariomycetes</taxon>
        <taxon>Hypocreomycetidae</taxon>
        <taxon>Hypocreales</taxon>
        <taxon>Bionectriaceae</taxon>
        <taxon>Hapsidospora</taxon>
    </lineage>
</organism>
<comment type="caution">
    <text evidence="2">The sequence shown here is derived from an EMBL/GenBank/DDBJ whole genome shotgun (WGS) entry which is preliminary data.</text>
</comment>
<protein>
    <submittedName>
        <fullName evidence="2">Uncharacterized protein</fullName>
    </submittedName>
</protein>
<feature type="signal peptide" evidence="1">
    <location>
        <begin position="1"/>
        <end position="19"/>
    </location>
</feature>
<name>A0A086SZM7_HAPC1</name>
<dbReference type="OrthoDB" id="3006326at2759"/>
<sequence length="278" mass="30561">MIFSKLAAPLAAILAVATAQRPATPQSTEVIDGIKFIKSGPRVLLPKDEYELKFARDALNRLKTRLGPDGLLDLLQPDIQEADAFWHDIIDKSSSSLYVSADGRVIGFFPNMTALDFAAWSQSPLADKANNAANPEHYFKRTEEVSPGVLRAEILEGWGGVTTHFTVPDYTTPPDKEKHGMLRELPEFPIQAAGSKVLADGTDAVFGVLHISVRDVPGEEHGEEQDGIEVYASVWYGDAIDDDHLEAERQHIVVEIINMSMQAQKDIENGDFKPPTAQ</sequence>
<evidence type="ECO:0000313" key="2">
    <source>
        <dbReference type="EMBL" id="KFH42559.1"/>
    </source>
</evidence>
<gene>
    <name evidence="2" type="ORF">ACRE_067080</name>
</gene>
<dbReference type="HOGENOM" id="CLU_087326_0_0_1"/>
<proteinExistence type="predicted"/>
<reference evidence="3" key="1">
    <citation type="journal article" date="2014" name="Genome Announc.">
        <title>Genome sequence and annotation of Acremonium chrysogenum, producer of the beta-lactam antibiotic cephalosporin C.</title>
        <authorList>
            <person name="Terfehr D."/>
            <person name="Dahlmann T.A."/>
            <person name="Specht T."/>
            <person name="Zadra I."/>
            <person name="Kuernsteiner H."/>
            <person name="Kueck U."/>
        </authorList>
    </citation>
    <scope>NUCLEOTIDE SEQUENCE [LARGE SCALE GENOMIC DNA]</scope>
    <source>
        <strain evidence="3">ATCC 11550 / CBS 779.69 / DSM 880 / IAM 14645 / JCM 23072 / IMI 49137</strain>
    </source>
</reference>
<dbReference type="AlphaFoldDB" id="A0A086SZM7"/>
<keyword evidence="3" id="KW-1185">Reference proteome</keyword>
<dbReference type="Proteomes" id="UP000029964">
    <property type="component" value="Unassembled WGS sequence"/>
</dbReference>
<evidence type="ECO:0000313" key="3">
    <source>
        <dbReference type="Proteomes" id="UP000029964"/>
    </source>
</evidence>